<keyword evidence="1" id="KW-1133">Transmembrane helix</keyword>
<dbReference type="OrthoDB" id="5515035at2"/>
<dbReference type="EMBL" id="CP041186">
    <property type="protein sequence ID" value="QDG54595.1"/>
    <property type="molecule type" value="Genomic_DNA"/>
</dbReference>
<feature type="transmembrane region" description="Helical" evidence="1">
    <location>
        <begin position="20"/>
        <end position="38"/>
    </location>
</feature>
<evidence type="ECO:0000313" key="2">
    <source>
        <dbReference type="EMBL" id="QDG54595.1"/>
    </source>
</evidence>
<organism evidence="2 3">
    <name type="scientific">Persicimonas caeni</name>
    <dbReference type="NCBI Taxonomy" id="2292766"/>
    <lineage>
        <taxon>Bacteria</taxon>
        <taxon>Deltaproteobacteria</taxon>
        <taxon>Bradymonadales</taxon>
        <taxon>Bradymonadaceae</taxon>
        <taxon>Persicimonas</taxon>
    </lineage>
</organism>
<keyword evidence="1" id="KW-0812">Transmembrane</keyword>
<sequence length="120" mass="13833">MSEPTREEIKERTAKIVRRLGYVVFMGGGLLIFIPMLIGVGSGISNDRIWDPVTGRPVTRDQRTVDCKEEARRLLVQAGEQESLTGKWDEPYRAWLVRCQEDHPTLYDMLAETRQDLLEK</sequence>
<dbReference type="RefSeq" id="WP_141201039.1">
    <property type="nucleotide sequence ID" value="NZ_CP041186.1"/>
</dbReference>
<dbReference type="Proteomes" id="UP000315995">
    <property type="component" value="Chromosome"/>
</dbReference>
<gene>
    <name evidence="2" type="ORF">FIV42_28770</name>
</gene>
<evidence type="ECO:0000256" key="1">
    <source>
        <dbReference type="SAM" id="Phobius"/>
    </source>
</evidence>
<dbReference type="AlphaFoldDB" id="A0A4Y6Q3M6"/>
<reference evidence="2 3" key="1">
    <citation type="submission" date="2019-06" db="EMBL/GenBank/DDBJ databases">
        <title>Persicimonas caeni gen. nov., sp. nov., a predatory bacterium isolated from solar saltern.</title>
        <authorList>
            <person name="Wang S."/>
        </authorList>
    </citation>
    <scope>NUCLEOTIDE SEQUENCE [LARGE SCALE GENOMIC DNA]</scope>
    <source>
        <strain evidence="2 3">YN101</strain>
    </source>
</reference>
<proteinExistence type="predicted"/>
<keyword evidence="3" id="KW-1185">Reference proteome</keyword>
<keyword evidence="1" id="KW-0472">Membrane</keyword>
<accession>A0A5B8YHE7</accession>
<evidence type="ECO:0000313" key="3">
    <source>
        <dbReference type="Proteomes" id="UP000315995"/>
    </source>
</evidence>
<accession>A0A4Y6Q3M6</accession>
<name>A0A4Y6Q3M6_PERCE</name>
<protein>
    <submittedName>
        <fullName evidence="2">Uncharacterized protein</fullName>
    </submittedName>
</protein>